<dbReference type="UniPathway" id="UPA00799"/>
<dbReference type="InterPro" id="IPR044843">
    <property type="entry name" value="Trans_IPPS_bact-type"/>
</dbReference>
<dbReference type="SFLD" id="SFLDG01018">
    <property type="entry name" value="Squalene/Phytoene_Synthase_Lik"/>
    <property type="match status" value="1"/>
</dbReference>
<dbReference type="InterPro" id="IPR008949">
    <property type="entry name" value="Isoprenoid_synthase_dom_sf"/>
</dbReference>
<dbReference type="Gene3D" id="1.10.600.10">
    <property type="entry name" value="Farnesyl Diphosphate Synthase"/>
    <property type="match status" value="1"/>
</dbReference>
<dbReference type="PANTHER" id="PTHR31480">
    <property type="entry name" value="BIFUNCTIONAL LYCOPENE CYCLASE/PHYTOENE SYNTHASE"/>
    <property type="match status" value="1"/>
</dbReference>
<comment type="pathway">
    <text evidence="1">Carotenoid biosynthesis; phytoene biosynthesis.</text>
</comment>
<name>A0A5J5K2W7_9ACTN</name>
<dbReference type="InterPro" id="IPR002060">
    <property type="entry name" value="Squ/phyt_synthse"/>
</dbReference>
<comment type="caution">
    <text evidence="4">The sequence shown here is derived from an EMBL/GenBank/DDBJ whole genome shotgun (WGS) entry which is preliminary data.</text>
</comment>
<evidence type="ECO:0000313" key="4">
    <source>
        <dbReference type="EMBL" id="KAA9378608.1"/>
    </source>
</evidence>
<dbReference type="CDD" id="cd00683">
    <property type="entry name" value="Trans_IPPS_HH"/>
    <property type="match status" value="1"/>
</dbReference>
<dbReference type="SFLD" id="SFLDG01212">
    <property type="entry name" value="Phytoene_synthase_like"/>
    <property type="match status" value="1"/>
</dbReference>
<dbReference type="SFLD" id="SFLDS00005">
    <property type="entry name" value="Isoprenoid_Synthase_Type_I"/>
    <property type="match status" value="1"/>
</dbReference>
<feature type="compositionally biased region" description="Basic and acidic residues" evidence="3">
    <location>
        <begin position="329"/>
        <end position="344"/>
    </location>
</feature>
<keyword evidence="2" id="KW-0808">Transferase</keyword>
<dbReference type="Pfam" id="PF00494">
    <property type="entry name" value="SQS_PSY"/>
    <property type="match status" value="1"/>
</dbReference>
<feature type="region of interest" description="Disordered" evidence="3">
    <location>
        <begin position="321"/>
        <end position="344"/>
    </location>
</feature>
<dbReference type="GO" id="GO:0016117">
    <property type="term" value="P:carotenoid biosynthetic process"/>
    <property type="evidence" value="ECO:0007669"/>
    <property type="project" value="UniProtKB-ARBA"/>
</dbReference>
<dbReference type="PROSITE" id="PS01045">
    <property type="entry name" value="SQUALEN_PHYTOEN_SYN_2"/>
    <property type="match status" value="1"/>
</dbReference>
<proteinExistence type="predicted"/>
<accession>A0A5J5K2W7</accession>
<evidence type="ECO:0000313" key="5">
    <source>
        <dbReference type="Proteomes" id="UP000327011"/>
    </source>
</evidence>
<organism evidence="4 5">
    <name type="scientific">Microbispora cellulosiformans</name>
    <dbReference type="NCBI Taxonomy" id="2614688"/>
    <lineage>
        <taxon>Bacteria</taxon>
        <taxon>Bacillati</taxon>
        <taxon>Actinomycetota</taxon>
        <taxon>Actinomycetes</taxon>
        <taxon>Streptosporangiales</taxon>
        <taxon>Streptosporangiaceae</taxon>
        <taxon>Microbispora</taxon>
    </lineage>
</organism>
<evidence type="ECO:0000256" key="2">
    <source>
        <dbReference type="ARBA" id="ARBA00022679"/>
    </source>
</evidence>
<keyword evidence="5" id="KW-1185">Reference proteome</keyword>
<dbReference type="InterPro" id="IPR019845">
    <property type="entry name" value="Squalene/phytoene_synthase_CS"/>
</dbReference>
<dbReference type="Proteomes" id="UP000327011">
    <property type="component" value="Unassembled WGS sequence"/>
</dbReference>
<protein>
    <submittedName>
        <fullName evidence="4">Squalene synthase HpnD</fullName>
    </submittedName>
</protein>
<dbReference type="GO" id="GO:0004311">
    <property type="term" value="F:geranylgeranyl diphosphate synthase activity"/>
    <property type="evidence" value="ECO:0007669"/>
    <property type="project" value="InterPro"/>
</dbReference>
<gene>
    <name evidence="4" type="ORF">F5972_16285</name>
</gene>
<evidence type="ECO:0000256" key="3">
    <source>
        <dbReference type="SAM" id="MobiDB-lite"/>
    </source>
</evidence>
<dbReference type="GO" id="GO:0051996">
    <property type="term" value="F:squalene synthase [NAD(P)H] activity"/>
    <property type="evidence" value="ECO:0007669"/>
    <property type="project" value="InterPro"/>
</dbReference>
<dbReference type="SUPFAM" id="SSF48576">
    <property type="entry name" value="Terpenoid synthases"/>
    <property type="match status" value="1"/>
</dbReference>
<reference evidence="4 5" key="1">
    <citation type="submission" date="2019-09" db="EMBL/GenBank/DDBJ databases">
        <title>Screening of Novel Bioactive Compounds from Soil-Associated.</title>
        <authorList>
            <person name="Gong X."/>
        </authorList>
    </citation>
    <scope>NUCLEOTIDE SEQUENCE [LARGE SCALE GENOMIC DNA]</scope>
    <source>
        <strain evidence="4 5">Gxj-6</strain>
    </source>
</reference>
<dbReference type="AlphaFoldDB" id="A0A5J5K2W7"/>
<sequence>MHVSRAYGHCEHVVRTRARNFAYGIRLLPPPKRRALSTVYALARRIDDVGDEAGPVAERLERLEQERRRLRALKKLPLDSAEPDFPGPDSLVPGSMAGGRMPADVAADPVMVALGDAAARFPLPLEAFEELIDGCAADVAGARYRCHDDLVGYCRQVAGSIGRLSLGVFGLADGAPASGGERTLRRAAARADALGVALQLTNILRDLREDRCADRIYLPADDLRRFGCTLGLSPRGDFTDPPERLAGLIRFEAALALGWYAEGMRLIPLLDRRSAACTAAMAGIYRRLLGRIAADPARVLAGRLSLAPWVKAMVAARALTGGAQGEPQGKSRGDAHGDAPGESR</sequence>
<evidence type="ECO:0000256" key="1">
    <source>
        <dbReference type="ARBA" id="ARBA00004684"/>
    </source>
</evidence>
<dbReference type="InterPro" id="IPR033904">
    <property type="entry name" value="Trans_IPPS_HH"/>
</dbReference>
<dbReference type="EMBL" id="VYTZ01000005">
    <property type="protein sequence ID" value="KAA9378608.1"/>
    <property type="molecule type" value="Genomic_DNA"/>
</dbReference>